<evidence type="ECO:0000256" key="9">
    <source>
        <dbReference type="SAM" id="MobiDB-lite"/>
    </source>
</evidence>
<dbReference type="PROSITE" id="PS51194">
    <property type="entry name" value="HELICASE_CTER"/>
    <property type="match status" value="1"/>
</dbReference>
<dbReference type="InterPro" id="IPR049730">
    <property type="entry name" value="SNF2/RAD54-like_C"/>
</dbReference>
<dbReference type="SMART" id="SM00490">
    <property type="entry name" value="HELICc"/>
    <property type="match status" value="1"/>
</dbReference>
<feature type="region of interest" description="Disordered" evidence="9">
    <location>
        <begin position="425"/>
        <end position="532"/>
    </location>
</feature>
<name>A0A6P8BIF2_PYRGI</name>
<accession>A0A6P8BIF2</accession>
<reference evidence="13" key="3">
    <citation type="submission" date="2025-08" db="UniProtKB">
        <authorList>
            <consortium name="RefSeq"/>
        </authorList>
    </citation>
    <scope>IDENTIFICATION</scope>
    <source>
        <strain evidence="13">NI907</strain>
    </source>
</reference>
<feature type="compositionally biased region" description="Basic and acidic residues" evidence="9">
    <location>
        <begin position="1402"/>
        <end position="1419"/>
    </location>
</feature>
<dbReference type="PANTHER" id="PTHR45797">
    <property type="entry name" value="RAD54-LIKE"/>
    <property type="match status" value="1"/>
</dbReference>
<feature type="compositionally biased region" description="Basic residues" evidence="9">
    <location>
        <begin position="1534"/>
        <end position="1545"/>
    </location>
</feature>
<keyword evidence="4" id="KW-0378">Hydrolase</keyword>
<dbReference type="Gene3D" id="3.40.50.10810">
    <property type="entry name" value="Tandem AAA-ATPase domain"/>
    <property type="match status" value="1"/>
</dbReference>
<dbReference type="InterPro" id="IPR014001">
    <property type="entry name" value="Helicase_ATP-bd"/>
</dbReference>
<evidence type="ECO:0000313" key="12">
    <source>
        <dbReference type="Proteomes" id="UP000515153"/>
    </source>
</evidence>
<evidence type="ECO:0000313" key="13">
    <source>
        <dbReference type="RefSeq" id="XP_030987088.1"/>
    </source>
</evidence>
<dbReference type="KEGG" id="pgri:PgNI_00853"/>
<keyword evidence="8" id="KW-0539">Nucleus</keyword>
<keyword evidence="3" id="KW-0547">Nucleotide-binding</keyword>
<evidence type="ECO:0000256" key="3">
    <source>
        <dbReference type="ARBA" id="ARBA00022741"/>
    </source>
</evidence>
<dbReference type="InterPro" id="IPR044574">
    <property type="entry name" value="ARIP4-like"/>
</dbReference>
<feature type="compositionally biased region" description="Polar residues" evidence="9">
    <location>
        <begin position="1448"/>
        <end position="1476"/>
    </location>
</feature>
<dbReference type="Pfam" id="PF00271">
    <property type="entry name" value="Helicase_C"/>
    <property type="match status" value="1"/>
</dbReference>
<dbReference type="InterPro" id="IPR001650">
    <property type="entry name" value="Helicase_C-like"/>
</dbReference>
<dbReference type="RefSeq" id="XP_030987088.1">
    <property type="nucleotide sequence ID" value="XM_031120930.1"/>
</dbReference>
<keyword evidence="5" id="KW-0347">Helicase</keyword>
<dbReference type="InterPro" id="IPR027417">
    <property type="entry name" value="P-loop_NTPase"/>
</dbReference>
<feature type="domain" description="Helicase ATP-binding" evidence="10">
    <location>
        <begin position="587"/>
        <end position="777"/>
    </location>
</feature>
<dbReference type="InterPro" id="IPR056026">
    <property type="entry name" value="DUF7607"/>
</dbReference>
<organism evidence="12 13">
    <name type="scientific">Pyricularia grisea</name>
    <name type="common">Crabgrass-specific blast fungus</name>
    <name type="synonym">Magnaporthe grisea</name>
    <dbReference type="NCBI Taxonomy" id="148305"/>
    <lineage>
        <taxon>Eukaryota</taxon>
        <taxon>Fungi</taxon>
        <taxon>Dikarya</taxon>
        <taxon>Ascomycota</taxon>
        <taxon>Pezizomycotina</taxon>
        <taxon>Sordariomycetes</taxon>
        <taxon>Sordariomycetidae</taxon>
        <taxon>Magnaporthales</taxon>
        <taxon>Pyriculariaceae</taxon>
        <taxon>Pyricularia</taxon>
    </lineage>
</organism>
<dbReference type="Pfam" id="PF00176">
    <property type="entry name" value="SNF2-rel_dom"/>
    <property type="match status" value="1"/>
</dbReference>
<sequence>MEERDDDPFNFDTERLVKELCTDNRSWKPSQPEKCPDRTLLEAKIRESEADGEFLIWESEESGSFKDVYDQFEIKKVPHKRFIRQAAEQFRKRSRRFKQKLAERRVKDPVEDGLPQELPTVAQATAVTVPPEPPQKKRRIAPIQLSETPVHAEPVRILTEADIIKHSEASTPKRKVAAVRSLGRRDIPRYQYYSAAPITSSHFEPELDDDDKVFQFAPGTYNYPPGHSLAISRGIQRYFGVRSETEAPLPQDEEHPLFGESGSEAGYDSDTMQEIEAEQTERTEASQQSQAERRAKVSEAIGNVLSDLEEQWRTEKLPKLNSKANKIWNEPRGRKSSRIDMIEKARIRSNQMQARLAKIRSQIEEDPNFRPKDVVTVRQAIENTIYEKLEAEWRADLLSRTSEPERVVTRRVRRPKAPRVVVEDGVEGEVLTSDSDSDGFIVEDDMEDASERKEEKEAAAAAGGREAGSAPSPIDLTADTPQKPNKDSSASDISEEEPSPSKKRRVKRDKAAQDMRDLDRRRMKEQEERSRELRAQLAKSDMSGLQSRLIINEAKKDSQGFIYVPERIAQNIKDHQIEGVRFMWNQVVNDDNSQGCLLAHTMGLGKTVQVICLLVAIQEASRSSDPSVVSQIPKELRRSQTLVLCPPGLLNNWLDEFSRWVEPYDTLGRIYKIDSEIPAGARATSIEPWVNTGGILLMGYSLFRALVSSGDSKLQAWLTELPSIVVADEAHTIKNERSKISEAMANFKAKAKIAMTGSPLANSVGDYFSMINWVAPNYLGPRKEFAHFFASPIQEGLFVDSSPTEKRRAMKLLKALKDTVSPKVHRMTTTALKGQLPEKREYVIVVPLTEYQKSAYEVYMRWVATRDDATTVSLLGYICQLSTLLVHPRIFLQYFVELANEYDKDVRKSDGGREIPRHVIGNLIAEVNRRDIHNLKHSYKITVLTKILDEAKRVGDKVLIFSSRIPVLNFLENLMKIQQRPYSRLDGETKISTRQSSVANFNANNDEVYLISTNAGGVGLNIQGANRVVMMDFQWQPANEQQAIGRAYRIGQTKPVYVYWLIVGGTYEPKLHAAAIFKTQLASRVVDKKNPNPHASKVKTWMQPPEIVKREEATLAKVRGSDPEVLDHILDSPTSDQICKIMIGDIFEQEEPDHQLSPEELKEAVDLVNMNRLRITNPEEYHRLTQPAFVPAHPFPGPTNIATVQPYGYVPMTLNSQQVTGLREQGGEVGLRPRTPSKIILHLPKTSTSMTPNLPHEATSGYPLPLPKANTEVVSQGRPAEAGSAQVPPIPGAGTFTKPRPQEQGPFKAGALGLSLGDRFINEAQETMWGSSMVPSDLLKLAKQVERAIEAKNISGLPGLASLRLLLQAFQDQTILECVLSGQLQIDRLVTTKKAEFDMQLAKAKEETHSPAADTDRPGSDTVSVPEPTASTIPGLGLIHTQAHVSNMTASTSSVRPPTTENSSYRSHSTDSTRGTISGPKTPGSTVQNPPTNALRPSQSNPGSTTKQPTPNGAGLNSHAQTPSRATQEILDRKAKKKKKKKRSKLKTETEREPRLPGWANKVSGGMASESTNGDTRSSLSRLGDSKHTPMVLDDE</sequence>
<feature type="compositionally biased region" description="Polar residues" evidence="9">
    <location>
        <begin position="479"/>
        <end position="492"/>
    </location>
</feature>
<dbReference type="Proteomes" id="UP000515153">
    <property type="component" value="Unplaced"/>
</dbReference>
<feature type="region of interest" description="Disordered" evidence="9">
    <location>
        <begin position="102"/>
        <end position="145"/>
    </location>
</feature>
<evidence type="ECO:0000256" key="2">
    <source>
        <dbReference type="ARBA" id="ARBA00007025"/>
    </source>
</evidence>
<dbReference type="GO" id="GO:0005634">
    <property type="term" value="C:nucleus"/>
    <property type="evidence" value="ECO:0007669"/>
    <property type="project" value="UniProtKB-SubCell"/>
</dbReference>
<evidence type="ECO:0000256" key="6">
    <source>
        <dbReference type="ARBA" id="ARBA00022840"/>
    </source>
</evidence>
<evidence type="ECO:0000256" key="5">
    <source>
        <dbReference type="ARBA" id="ARBA00022806"/>
    </source>
</evidence>
<comment type="subcellular location">
    <subcellularLocation>
        <location evidence="1">Nucleus</location>
    </subcellularLocation>
</comment>
<dbReference type="GO" id="GO:0004386">
    <property type="term" value="F:helicase activity"/>
    <property type="evidence" value="ECO:0007669"/>
    <property type="project" value="UniProtKB-KW"/>
</dbReference>
<dbReference type="InterPro" id="IPR000330">
    <property type="entry name" value="SNF2_N"/>
</dbReference>
<protein>
    <submittedName>
        <fullName evidence="13">Uncharacterized protein</fullName>
    </submittedName>
</protein>
<dbReference type="GeneID" id="41955844"/>
<comment type="similarity">
    <text evidence="2">Belongs to the SNF2/RAD54 helicase family.</text>
</comment>
<dbReference type="PROSITE" id="PS51192">
    <property type="entry name" value="HELICASE_ATP_BIND_1"/>
    <property type="match status" value="1"/>
</dbReference>
<dbReference type="Gene3D" id="3.40.50.300">
    <property type="entry name" value="P-loop containing nucleotide triphosphate hydrolases"/>
    <property type="match status" value="1"/>
</dbReference>
<proteinExistence type="inferred from homology"/>
<feature type="domain" description="Helicase C-terminal" evidence="11">
    <location>
        <begin position="943"/>
        <end position="1092"/>
    </location>
</feature>
<dbReference type="GO" id="GO:0003677">
    <property type="term" value="F:DNA binding"/>
    <property type="evidence" value="ECO:0007669"/>
    <property type="project" value="UniProtKB-KW"/>
</dbReference>
<evidence type="ECO:0000256" key="8">
    <source>
        <dbReference type="ARBA" id="ARBA00023242"/>
    </source>
</evidence>
<dbReference type="GO" id="GO:0016887">
    <property type="term" value="F:ATP hydrolysis activity"/>
    <property type="evidence" value="ECO:0007669"/>
    <property type="project" value="InterPro"/>
</dbReference>
<feature type="compositionally biased region" description="Basic and acidic residues" evidence="9">
    <location>
        <begin position="449"/>
        <end position="458"/>
    </location>
</feature>
<keyword evidence="6" id="KW-0067">ATP-binding</keyword>
<evidence type="ECO:0000256" key="4">
    <source>
        <dbReference type="ARBA" id="ARBA00022801"/>
    </source>
</evidence>
<dbReference type="Pfam" id="PF24580">
    <property type="entry name" value="DUF7607"/>
    <property type="match status" value="1"/>
</dbReference>
<feature type="region of interest" description="Disordered" evidence="9">
    <location>
        <begin position="242"/>
        <end position="297"/>
    </location>
</feature>
<keyword evidence="7" id="KW-0238">DNA-binding</keyword>
<evidence type="ECO:0000259" key="11">
    <source>
        <dbReference type="PROSITE" id="PS51194"/>
    </source>
</evidence>
<feature type="compositionally biased region" description="Polar residues" evidence="9">
    <location>
        <begin position="1518"/>
        <end position="1527"/>
    </location>
</feature>
<evidence type="ECO:0000256" key="7">
    <source>
        <dbReference type="ARBA" id="ARBA00023125"/>
    </source>
</evidence>
<dbReference type="CDD" id="cd18793">
    <property type="entry name" value="SF2_C_SNF"/>
    <property type="match status" value="1"/>
</dbReference>
<feature type="compositionally biased region" description="Polar residues" evidence="9">
    <location>
        <begin position="1483"/>
        <end position="1511"/>
    </location>
</feature>
<feature type="compositionally biased region" description="Low complexity" evidence="9">
    <location>
        <begin position="459"/>
        <end position="470"/>
    </location>
</feature>
<feature type="compositionally biased region" description="Polar residues" evidence="9">
    <location>
        <begin position="1569"/>
        <end position="1581"/>
    </location>
</feature>
<evidence type="ECO:0000259" key="10">
    <source>
        <dbReference type="PROSITE" id="PS51192"/>
    </source>
</evidence>
<evidence type="ECO:0000256" key="1">
    <source>
        <dbReference type="ARBA" id="ARBA00004123"/>
    </source>
</evidence>
<feature type="compositionally biased region" description="Acidic residues" evidence="9">
    <location>
        <begin position="435"/>
        <end position="448"/>
    </location>
</feature>
<feature type="region of interest" description="Disordered" evidence="9">
    <location>
        <begin position="1402"/>
        <end position="1434"/>
    </location>
</feature>
<reference evidence="13" key="1">
    <citation type="journal article" date="2019" name="Mol. Biol. Evol.">
        <title>Blast fungal genomes show frequent chromosomal changes, gene gains and losses, and effector gene turnover.</title>
        <authorList>
            <person name="Gomez Luciano L.B."/>
            <person name="Jason Tsai I."/>
            <person name="Chuma I."/>
            <person name="Tosa Y."/>
            <person name="Chen Y.H."/>
            <person name="Li J.Y."/>
            <person name="Li M.Y."/>
            <person name="Jade Lu M.Y."/>
            <person name="Nakayashiki H."/>
            <person name="Li W.H."/>
        </authorList>
    </citation>
    <scope>NUCLEOTIDE SEQUENCE</scope>
    <source>
        <strain evidence="13">NI907</strain>
    </source>
</reference>
<dbReference type="GO" id="GO:0005524">
    <property type="term" value="F:ATP binding"/>
    <property type="evidence" value="ECO:0007669"/>
    <property type="project" value="UniProtKB-KW"/>
</dbReference>
<dbReference type="PANTHER" id="PTHR45797:SF1">
    <property type="entry name" value="HELICASE ARIP4"/>
    <property type="match status" value="1"/>
</dbReference>
<dbReference type="SMART" id="SM00487">
    <property type="entry name" value="DEXDc"/>
    <property type="match status" value="1"/>
</dbReference>
<reference evidence="13" key="2">
    <citation type="submission" date="2019-10" db="EMBL/GenBank/DDBJ databases">
        <authorList>
            <consortium name="NCBI Genome Project"/>
        </authorList>
    </citation>
    <scope>NUCLEOTIDE SEQUENCE</scope>
    <source>
        <strain evidence="13">NI907</strain>
    </source>
</reference>
<keyword evidence="12" id="KW-1185">Reference proteome</keyword>
<dbReference type="SUPFAM" id="SSF52540">
    <property type="entry name" value="P-loop containing nucleoside triphosphate hydrolases"/>
    <property type="match status" value="2"/>
</dbReference>
<feature type="compositionally biased region" description="Basic and acidic residues" evidence="9">
    <location>
        <begin position="509"/>
        <end position="532"/>
    </location>
</feature>
<gene>
    <name evidence="13" type="ORF">PgNI_00853</name>
</gene>
<feature type="region of interest" description="Disordered" evidence="9">
    <location>
        <begin position="1448"/>
        <end position="1596"/>
    </location>
</feature>
<dbReference type="InterPro" id="IPR038718">
    <property type="entry name" value="SNF2-like_sf"/>
</dbReference>
<feature type="compositionally biased region" description="Basic and acidic residues" evidence="9">
    <location>
        <begin position="1546"/>
        <end position="1555"/>
    </location>
</feature>